<dbReference type="OrthoDB" id="581435at2759"/>
<gene>
    <name evidence="1" type="ORF">BAE44_0011902</name>
</gene>
<keyword evidence="2" id="KW-1185">Reference proteome</keyword>
<dbReference type="EMBL" id="LWDX02033287">
    <property type="protein sequence ID" value="OEL27079.1"/>
    <property type="molecule type" value="Genomic_DNA"/>
</dbReference>
<evidence type="ECO:0000313" key="1">
    <source>
        <dbReference type="EMBL" id="OEL27079.1"/>
    </source>
</evidence>
<dbReference type="Proteomes" id="UP000095767">
    <property type="component" value="Unassembled WGS sequence"/>
</dbReference>
<name>A0A1E5VPL8_9POAL</name>
<dbReference type="AlphaFoldDB" id="A0A1E5VPL8"/>
<reference evidence="1 2" key="1">
    <citation type="submission" date="2016-09" db="EMBL/GenBank/DDBJ databases">
        <title>The draft genome of Dichanthelium oligosanthes: A C3 panicoid grass species.</title>
        <authorList>
            <person name="Studer A.J."/>
            <person name="Schnable J.C."/>
            <person name="Brutnell T.P."/>
        </authorList>
    </citation>
    <scope>NUCLEOTIDE SEQUENCE [LARGE SCALE GENOMIC DNA]</scope>
    <source>
        <strain evidence="2">cv. Kellogg 1175</strain>
        <tissue evidence="1">Leaf</tissue>
    </source>
</reference>
<protein>
    <recommendedName>
        <fullName evidence="3">DUF295 domain-containing protein</fullName>
    </recommendedName>
</protein>
<sequence>KWRDLIRDPAFLREFRARHRQAPPLVGFFYPNGRFVPTGEPPDRVAAAYFSQPHGGGRRWRVFGSRHGRVLLSTTEHERELKLLVWDPMTGSRSYFLPPRHVQLEYPAAGGHTYFGRSPHSLVEPPCVRGALLCDHNGDGDAGGCCHSRPFHVVLLFPNSGTMFAGMYSSKTGAWSDVTAVNGRWSSISPWEPNSRPRGERALLA</sequence>
<feature type="non-terminal residue" evidence="1">
    <location>
        <position position="1"/>
    </location>
</feature>
<dbReference type="PANTHER" id="PTHR32133">
    <property type="entry name" value="OS07G0120400 PROTEIN"/>
    <property type="match status" value="1"/>
</dbReference>
<accession>A0A1E5VPL8</accession>
<evidence type="ECO:0008006" key="3">
    <source>
        <dbReference type="Google" id="ProtNLM"/>
    </source>
</evidence>
<evidence type="ECO:0000313" key="2">
    <source>
        <dbReference type="Proteomes" id="UP000095767"/>
    </source>
</evidence>
<comment type="caution">
    <text evidence="1">The sequence shown here is derived from an EMBL/GenBank/DDBJ whole genome shotgun (WGS) entry which is preliminary data.</text>
</comment>
<organism evidence="1 2">
    <name type="scientific">Dichanthelium oligosanthes</name>
    <dbReference type="NCBI Taxonomy" id="888268"/>
    <lineage>
        <taxon>Eukaryota</taxon>
        <taxon>Viridiplantae</taxon>
        <taxon>Streptophyta</taxon>
        <taxon>Embryophyta</taxon>
        <taxon>Tracheophyta</taxon>
        <taxon>Spermatophyta</taxon>
        <taxon>Magnoliopsida</taxon>
        <taxon>Liliopsida</taxon>
        <taxon>Poales</taxon>
        <taxon>Poaceae</taxon>
        <taxon>PACMAD clade</taxon>
        <taxon>Panicoideae</taxon>
        <taxon>Panicodae</taxon>
        <taxon>Paniceae</taxon>
        <taxon>Dichantheliinae</taxon>
        <taxon>Dichanthelium</taxon>
    </lineage>
</organism>
<proteinExistence type="predicted"/>